<evidence type="ECO:0000256" key="13">
    <source>
        <dbReference type="ARBA" id="ARBA00022884"/>
    </source>
</evidence>
<evidence type="ECO:0000313" key="18">
    <source>
        <dbReference type="EMBL" id="CDP00714.1"/>
    </source>
</evidence>
<comment type="function">
    <text evidence="17">Ubiquitous transcription factor required for a diverse set of processes. It is a component of the CCR4 complex involved in the control of gene expression.</text>
</comment>
<evidence type="ECO:0000256" key="14">
    <source>
        <dbReference type="ARBA" id="ARBA00023015"/>
    </source>
</evidence>
<comment type="catalytic activity">
    <reaction evidence="1">
        <text>Exonucleolytic cleavage of poly(A) to 5'-AMP.</text>
        <dbReference type="EC" id="3.1.13.4"/>
    </reaction>
</comment>
<name>A0A068TXU5_COFCA</name>
<keyword evidence="11" id="KW-0378">Hydrolase</keyword>
<dbReference type="InterPro" id="IPR036397">
    <property type="entry name" value="RNaseH_sf"/>
</dbReference>
<organism evidence="18 19">
    <name type="scientific">Coffea canephora</name>
    <name type="common">Robusta coffee</name>
    <dbReference type="NCBI Taxonomy" id="49390"/>
    <lineage>
        <taxon>Eukaryota</taxon>
        <taxon>Viridiplantae</taxon>
        <taxon>Streptophyta</taxon>
        <taxon>Embryophyta</taxon>
        <taxon>Tracheophyta</taxon>
        <taxon>Spermatophyta</taxon>
        <taxon>Magnoliopsida</taxon>
        <taxon>eudicotyledons</taxon>
        <taxon>Gunneridae</taxon>
        <taxon>Pentapetalae</taxon>
        <taxon>asterids</taxon>
        <taxon>lamiids</taxon>
        <taxon>Gentianales</taxon>
        <taxon>Rubiaceae</taxon>
        <taxon>Ixoroideae</taxon>
        <taxon>Gardenieae complex</taxon>
        <taxon>Bertiereae - Coffeeae clade</taxon>
        <taxon>Coffeeae</taxon>
        <taxon>Coffea</taxon>
    </lineage>
</organism>
<proteinExistence type="inferred from homology"/>
<keyword evidence="8" id="KW-0963">Cytoplasm</keyword>
<evidence type="ECO:0000256" key="17">
    <source>
        <dbReference type="ARBA" id="ARBA00025148"/>
    </source>
</evidence>
<dbReference type="OrthoDB" id="1434936at2759"/>
<dbReference type="GO" id="GO:0003723">
    <property type="term" value="F:RNA binding"/>
    <property type="evidence" value="ECO:0007669"/>
    <property type="project" value="UniProtKB-KW"/>
</dbReference>
<dbReference type="InterPro" id="IPR012337">
    <property type="entry name" value="RNaseH-like_sf"/>
</dbReference>
<protein>
    <recommendedName>
        <fullName evidence="7">poly(A)-specific ribonuclease</fullName>
        <ecNumber evidence="7">3.1.13.4</ecNumber>
    </recommendedName>
</protein>
<dbReference type="Gramene" id="CDP00714">
    <property type="protein sequence ID" value="CDP00714"/>
    <property type="gene ID" value="GSCOC_T00032771001"/>
</dbReference>
<sequence length="105" mass="12081">MEGKLIVVRKLYAYNLRADFSIIGQNLATYRFIAVDIEFPGTIFRSQKPYDIKKKGDKNYQLMKENVNSLKLIQLGLTLSDSSGKLPNLGTDSYFIWEFQSFEST</sequence>
<evidence type="ECO:0000256" key="3">
    <source>
        <dbReference type="ARBA" id="ARBA00004123"/>
    </source>
</evidence>
<dbReference type="GO" id="GO:0030014">
    <property type="term" value="C:CCR4-NOT complex"/>
    <property type="evidence" value="ECO:0007669"/>
    <property type="project" value="InterPro"/>
</dbReference>
<keyword evidence="10" id="KW-0479">Metal-binding</keyword>
<comment type="subcellular location">
    <subcellularLocation>
        <location evidence="4">Cytoplasm</location>
    </subcellularLocation>
    <subcellularLocation>
        <location evidence="3">Nucleus</location>
    </subcellularLocation>
</comment>
<keyword evidence="12" id="KW-0269">Exonuclease</keyword>
<keyword evidence="15" id="KW-0804">Transcription</keyword>
<evidence type="ECO:0000256" key="5">
    <source>
        <dbReference type="ARBA" id="ARBA00008372"/>
    </source>
</evidence>
<dbReference type="EC" id="3.1.13.4" evidence="7"/>
<dbReference type="GO" id="GO:0046872">
    <property type="term" value="F:metal ion binding"/>
    <property type="evidence" value="ECO:0007669"/>
    <property type="project" value="UniProtKB-KW"/>
</dbReference>
<dbReference type="Proteomes" id="UP000295252">
    <property type="component" value="Chromosome III"/>
</dbReference>
<dbReference type="SUPFAM" id="SSF53098">
    <property type="entry name" value="Ribonuclease H-like"/>
    <property type="match status" value="1"/>
</dbReference>
<dbReference type="InParanoid" id="A0A068TXU5"/>
<accession>A0A068TXU5</accession>
<evidence type="ECO:0000256" key="15">
    <source>
        <dbReference type="ARBA" id="ARBA00023163"/>
    </source>
</evidence>
<evidence type="ECO:0000256" key="12">
    <source>
        <dbReference type="ARBA" id="ARBA00022839"/>
    </source>
</evidence>
<keyword evidence="16" id="KW-0539">Nucleus</keyword>
<dbReference type="GO" id="GO:0004535">
    <property type="term" value="F:poly(A)-specific ribonuclease activity"/>
    <property type="evidence" value="ECO:0007669"/>
    <property type="project" value="UniProtKB-EC"/>
</dbReference>
<comment type="cofactor">
    <cofactor evidence="2">
        <name>a divalent metal cation</name>
        <dbReference type="ChEBI" id="CHEBI:60240"/>
    </cofactor>
</comment>
<evidence type="ECO:0000256" key="2">
    <source>
        <dbReference type="ARBA" id="ARBA00001968"/>
    </source>
</evidence>
<evidence type="ECO:0000256" key="6">
    <source>
        <dbReference type="ARBA" id="ARBA00011757"/>
    </source>
</evidence>
<evidence type="ECO:0000256" key="1">
    <source>
        <dbReference type="ARBA" id="ARBA00001663"/>
    </source>
</evidence>
<dbReference type="PANTHER" id="PTHR10797">
    <property type="entry name" value="CCR4-NOT TRANSCRIPTION COMPLEX SUBUNIT"/>
    <property type="match status" value="1"/>
</dbReference>
<evidence type="ECO:0000256" key="9">
    <source>
        <dbReference type="ARBA" id="ARBA00022722"/>
    </source>
</evidence>
<dbReference type="PhylomeDB" id="A0A068TXU5"/>
<evidence type="ECO:0000256" key="10">
    <source>
        <dbReference type="ARBA" id="ARBA00022723"/>
    </source>
</evidence>
<dbReference type="OMA" id="HIREIWN"/>
<dbReference type="Gene3D" id="3.30.420.10">
    <property type="entry name" value="Ribonuclease H-like superfamily/Ribonuclease H"/>
    <property type="match status" value="1"/>
</dbReference>
<comment type="similarity">
    <text evidence="5">Belongs to the CAF1 family.</text>
</comment>
<gene>
    <name evidence="18" type="ORF">GSCOC_T00032771001</name>
</gene>
<evidence type="ECO:0000256" key="11">
    <source>
        <dbReference type="ARBA" id="ARBA00022801"/>
    </source>
</evidence>
<reference evidence="19" key="1">
    <citation type="journal article" date="2014" name="Science">
        <title>The coffee genome provides insight into the convergent evolution of caffeine biosynthesis.</title>
        <authorList>
            <person name="Denoeud F."/>
            <person name="Carretero-Paulet L."/>
            <person name="Dereeper A."/>
            <person name="Droc G."/>
            <person name="Guyot R."/>
            <person name="Pietrella M."/>
            <person name="Zheng C."/>
            <person name="Alberti A."/>
            <person name="Anthony F."/>
            <person name="Aprea G."/>
            <person name="Aury J.M."/>
            <person name="Bento P."/>
            <person name="Bernard M."/>
            <person name="Bocs S."/>
            <person name="Campa C."/>
            <person name="Cenci A."/>
            <person name="Combes M.C."/>
            <person name="Crouzillat D."/>
            <person name="Da Silva C."/>
            <person name="Daddiego L."/>
            <person name="De Bellis F."/>
            <person name="Dussert S."/>
            <person name="Garsmeur O."/>
            <person name="Gayraud T."/>
            <person name="Guignon V."/>
            <person name="Jahn K."/>
            <person name="Jamilloux V."/>
            <person name="Joet T."/>
            <person name="Labadie K."/>
            <person name="Lan T."/>
            <person name="Leclercq J."/>
            <person name="Lepelley M."/>
            <person name="Leroy T."/>
            <person name="Li L.T."/>
            <person name="Librado P."/>
            <person name="Lopez L."/>
            <person name="Munoz A."/>
            <person name="Noel B."/>
            <person name="Pallavicini A."/>
            <person name="Perrotta G."/>
            <person name="Poncet V."/>
            <person name="Pot D."/>
            <person name="Priyono X."/>
            <person name="Rigoreau M."/>
            <person name="Rouard M."/>
            <person name="Rozas J."/>
            <person name="Tranchant-Dubreuil C."/>
            <person name="VanBuren R."/>
            <person name="Zhang Q."/>
            <person name="Andrade A.C."/>
            <person name="Argout X."/>
            <person name="Bertrand B."/>
            <person name="de Kochko A."/>
            <person name="Graziosi G."/>
            <person name="Henry R.J."/>
            <person name="Jayarama X."/>
            <person name="Ming R."/>
            <person name="Nagai C."/>
            <person name="Rounsley S."/>
            <person name="Sankoff D."/>
            <person name="Giuliano G."/>
            <person name="Albert V.A."/>
            <person name="Wincker P."/>
            <person name="Lashermes P."/>
        </authorList>
    </citation>
    <scope>NUCLEOTIDE SEQUENCE [LARGE SCALE GENOMIC DNA]</scope>
    <source>
        <strain evidence="19">cv. DH200-94</strain>
    </source>
</reference>
<evidence type="ECO:0000256" key="16">
    <source>
        <dbReference type="ARBA" id="ARBA00023242"/>
    </source>
</evidence>
<dbReference type="GO" id="GO:0005737">
    <property type="term" value="C:cytoplasm"/>
    <property type="evidence" value="ECO:0007669"/>
    <property type="project" value="UniProtKB-SubCell"/>
</dbReference>
<dbReference type="InterPro" id="IPR039637">
    <property type="entry name" value="CNOT7/CNOT8/Pop2"/>
</dbReference>
<dbReference type="AlphaFoldDB" id="A0A068TXU5"/>
<dbReference type="STRING" id="49390.A0A068TXU5"/>
<evidence type="ECO:0000256" key="8">
    <source>
        <dbReference type="ARBA" id="ARBA00022490"/>
    </source>
</evidence>
<keyword evidence="14" id="KW-0805">Transcription regulation</keyword>
<evidence type="ECO:0000313" key="19">
    <source>
        <dbReference type="Proteomes" id="UP000295252"/>
    </source>
</evidence>
<evidence type="ECO:0000256" key="7">
    <source>
        <dbReference type="ARBA" id="ARBA00012161"/>
    </source>
</evidence>
<dbReference type="EMBL" id="HG739089">
    <property type="protein sequence ID" value="CDP00714.1"/>
    <property type="molecule type" value="Genomic_DNA"/>
</dbReference>
<dbReference type="GO" id="GO:0005634">
    <property type="term" value="C:nucleus"/>
    <property type="evidence" value="ECO:0007669"/>
    <property type="project" value="UniProtKB-SubCell"/>
</dbReference>
<dbReference type="Pfam" id="PF04857">
    <property type="entry name" value="CAF1"/>
    <property type="match status" value="1"/>
</dbReference>
<keyword evidence="19" id="KW-1185">Reference proteome</keyword>
<evidence type="ECO:0000256" key="4">
    <source>
        <dbReference type="ARBA" id="ARBA00004496"/>
    </source>
</evidence>
<keyword evidence="9" id="KW-0540">Nuclease</keyword>
<dbReference type="InterPro" id="IPR006941">
    <property type="entry name" value="RNase_CAF1"/>
</dbReference>
<comment type="subunit">
    <text evidence="6">Component of the CCR4-NOT complex, at least composed of CRR4 and CAF1 proteins.</text>
</comment>
<keyword evidence="13" id="KW-0694">RNA-binding</keyword>